<evidence type="ECO:0000313" key="2">
    <source>
        <dbReference type="Proteomes" id="UP001163046"/>
    </source>
</evidence>
<dbReference type="Proteomes" id="UP001163046">
    <property type="component" value="Unassembled WGS sequence"/>
</dbReference>
<comment type="caution">
    <text evidence="1">The sequence shown here is derived from an EMBL/GenBank/DDBJ whole genome shotgun (WGS) entry which is preliminary data.</text>
</comment>
<dbReference type="PANTHER" id="PTHR33050">
    <property type="entry name" value="REVERSE TRANSCRIPTASE DOMAIN-CONTAINING PROTEIN"/>
    <property type="match status" value="1"/>
</dbReference>
<name>A0A9W9ZDL5_9CNID</name>
<protein>
    <submittedName>
        <fullName evidence="1">Uncharacterized protein</fullName>
    </submittedName>
</protein>
<gene>
    <name evidence="1" type="ORF">OS493_015243</name>
</gene>
<dbReference type="AlphaFoldDB" id="A0A9W9ZDL5"/>
<keyword evidence="2" id="KW-1185">Reference proteome</keyword>
<dbReference type="InterPro" id="IPR052055">
    <property type="entry name" value="Hepadnavirus_pol/RT"/>
</dbReference>
<sequence length="264" mass="29326">MPLMSAGEAQSGFLVERNNSSVVTGTTALAISPLQSERLRRYHCSPWRVSALPWQTHARLDCSIDNKAIVSSWQKQASKTPALSHVMKSIFQLTLRFNLALTTSFVPSADNPADRPSRTLSDIDCKLSSLAWKSVQLAYGPHSLDLLALPSNFQRDLHNRPLRFYAPFPNPGCPGVNVFAQTVSRLENAYAFPPFILLGPLLKFLSPQPCPLTIIAPDLRPRQYWWPILQHRVSSCFKIGSKALTYGTPPLVSICFVPGMQVPE</sequence>
<evidence type="ECO:0000313" key="1">
    <source>
        <dbReference type="EMBL" id="KAJ7379460.1"/>
    </source>
</evidence>
<dbReference type="EMBL" id="MU826357">
    <property type="protein sequence ID" value="KAJ7379460.1"/>
    <property type="molecule type" value="Genomic_DNA"/>
</dbReference>
<accession>A0A9W9ZDL5</accession>
<organism evidence="1 2">
    <name type="scientific">Desmophyllum pertusum</name>
    <dbReference type="NCBI Taxonomy" id="174260"/>
    <lineage>
        <taxon>Eukaryota</taxon>
        <taxon>Metazoa</taxon>
        <taxon>Cnidaria</taxon>
        <taxon>Anthozoa</taxon>
        <taxon>Hexacorallia</taxon>
        <taxon>Scleractinia</taxon>
        <taxon>Caryophylliina</taxon>
        <taxon>Caryophylliidae</taxon>
        <taxon>Desmophyllum</taxon>
    </lineage>
</organism>
<proteinExistence type="predicted"/>
<dbReference type="PANTHER" id="PTHR33050:SF7">
    <property type="entry name" value="RIBONUCLEASE H"/>
    <property type="match status" value="1"/>
</dbReference>
<dbReference type="OrthoDB" id="5988562at2759"/>
<reference evidence="1" key="1">
    <citation type="submission" date="2023-01" db="EMBL/GenBank/DDBJ databases">
        <title>Genome assembly of the deep-sea coral Lophelia pertusa.</title>
        <authorList>
            <person name="Herrera S."/>
            <person name="Cordes E."/>
        </authorList>
    </citation>
    <scope>NUCLEOTIDE SEQUENCE</scope>
    <source>
        <strain evidence="1">USNM1676648</strain>
        <tissue evidence="1">Polyp</tissue>
    </source>
</reference>